<sequence>MKDVENNADRRSRRSRRLLEQSFVELMREKGFTAMTIRDITDRADVHRGTFYAHYPDKFALLEQSIRGKFRRLLERELPPDAGWEPEHLRVLIRTVLEHVRSLYGRCSPVAAVDPLFEQSVRDELFHLLRRWLGRLRATRDDRQVDVDTMALMTSWSIFGAAAQWSKSYEGVSVEEMTGRVHAVLTEGAGRFAADPFRD</sequence>
<dbReference type="InterPro" id="IPR050624">
    <property type="entry name" value="HTH-type_Tx_Regulator"/>
</dbReference>
<protein>
    <submittedName>
        <fullName evidence="4">TetR/AcrR family transcriptional regulator</fullName>
    </submittedName>
</protein>
<dbReference type="PANTHER" id="PTHR43479:SF7">
    <property type="entry name" value="TETR-FAMILY TRANSCRIPTIONAL REGULATOR"/>
    <property type="match status" value="1"/>
</dbReference>
<proteinExistence type="predicted"/>
<dbReference type="InterPro" id="IPR001647">
    <property type="entry name" value="HTH_TetR"/>
</dbReference>
<dbReference type="EMBL" id="JACJVO010000020">
    <property type="protein sequence ID" value="MBB6732446.1"/>
    <property type="molecule type" value="Genomic_DNA"/>
</dbReference>
<evidence type="ECO:0000256" key="1">
    <source>
        <dbReference type="ARBA" id="ARBA00023125"/>
    </source>
</evidence>
<dbReference type="RefSeq" id="WP_185130114.1">
    <property type="nucleotide sequence ID" value="NZ_JACJVO010000020.1"/>
</dbReference>
<name>A0A7X0SM76_9BACL</name>
<dbReference type="Gene3D" id="1.10.357.10">
    <property type="entry name" value="Tetracycline Repressor, domain 2"/>
    <property type="match status" value="1"/>
</dbReference>
<evidence type="ECO:0000313" key="4">
    <source>
        <dbReference type="EMBL" id="MBB6732446.1"/>
    </source>
</evidence>
<feature type="domain" description="HTH tetR-type" evidence="3">
    <location>
        <begin position="13"/>
        <end position="73"/>
    </location>
</feature>
<feature type="DNA-binding region" description="H-T-H motif" evidence="2">
    <location>
        <begin position="36"/>
        <end position="55"/>
    </location>
</feature>
<comment type="caution">
    <text evidence="4">The sequence shown here is derived from an EMBL/GenBank/DDBJ whole genome shotgun (WGS) entry which is preliminary data.</text>
</comment>
<evidence type="ECO:0000256" key="2">
    <source>
        <dbReference type="PROSITE-ProRule" id="PRU00335"/>
    </source>
</evidence>
<reference evidence="4 5" key="1">
    <citation type="submission" date="2020-08" db="EMBL/GenBank/DDBJ databases">
        <title>Cohnella phylogeny.</title>
        <authorList>
            <person name="Dunlap C."/>
        </authorList>
    </citation>
    <scope>NUCLEOTIDE SEQUENCE [LARGE SCALE GENOMIC DNA]</scope>
    <source>
        <strain evidence="4 5">CBP 2801</strain>
    </source>
</reference>
<accession>A0A7X0SM76</accession>
<dbReference type="SUPFAM" id="SSF46689">
    <property type="entry name" value="Homeodomain-like"/>
    <property type="match status" value="1"/>
</dbReference>
<keyword evidence="5" id="KW-1185">Reference proteome</keyword>
<dbReference type="PROSITE" id="PS50977">
    <property type="entry name" value="HTH_TETR_2"/>
    <property type="match status" value="1"/>
</dbReference>
<dbReference type="Pfam" id="PF00440">
    <property type="entry name" value="TetR_N"/>
    <property type="match status" value="1"/>
</dbReference>
<dbReference type="GO" id="GO:0003677">
    <property type="term" value="F:DNA binding"/>
    <property type="evidence" value="ECO:0007669"/>
    <property type="project" value="UniProtKB-UniRule"/>
</dbReference>
<evidence type="ECO:0000313" key="5">
    <source>
        <dbReference type="Proteomes" id="UP000564644"/>
    </source>
</evidence>
<gene>
    <name evidence="4" type="ORF">H7C18_16110</name>
</gene>
<evidence type="ECO:0000259" key="3">
    <source>
        <dbReference type="PROSITE" id="PS50977"/>
    </source>
</evidence>
<dbReference type="Proteomes" id="UP000564644">
    <property type="component" value="Unassembled WGS sequence"/>
</dbReference>
<dbReference type="PANTHER" id="PTHR43479">
    <property type="entry name" value="ACREF/ENVCD OPERON REPRESSOR-RELATED"/>
    <property type="match status" value="1"/>
</dbReference>
<dbReference type="AlphaFoldDB" id="A0A7X0SM76"/>
<keyword evidence="1 2" id="KW-0238">DNA-binding</keyword>
<organism evidence="4 5">
    <name type="scientific">Cohnella zeiphila</name>
    <dbReference type="NCBI Taxonomy" id="2761120"/>
    <lineage>
        <taxon>Bacteria</taxon>
        <taxon>Bacillati</taxon>
        <taxon>Bacillota</taxon>
        <taxon>Bacilli</taxon>
        <taxon>Bacillales</taxon>
        <taxon>Paenibacillaceae</taxon>
        <taxon>Cohnella</taxon>
    </lineage>
</organism>
<dbReference type="InterPro" id="IPR009057">
    <property type="entry name" value="Homeodomain-like_sf"/>
</dbReference>